<name>A0AA85AWD0_9TREM</name>
<evidence type="ECO:0000256" key="3">
    <source>
        <dbReference type="SAM" id="MobiDB-lite"/>
    </source>
</evidence>
<protein>
    <submittedName>
        <fullName evidence="5">Uncharacterized protein</fullName>
    </submittedName>
</protein>
<dbReference type="InterPro" id="IPR039888">
    <property type="entry name" value="Melted-like"/>
</dbReference>
<evidence type="ECO:0000313" key="4">
    <source>
        <dbReference type="Proteomes" id="UP000050791"/>
    </source>
</evidence>
<dbReference type="GO" id="GO:0005886">
    <property type="term" value="C:plasma membrane"/>
    <property type="evidence" value="ECO:0007669"/>
    <property type="project" value="TreeGrafter"/>
</dbReference>
<comment type="subcellular location">
    <subcellularLocation>
        <location evidence="1">Endomembrane system</location>
        <topology evidence="1">Peripheral membrane protein</topology>
    </subcellularLocation>
</comment>
<evidence type="ECO:0000313" key="5">
    <source>
        <dbReference type="WBParaSite" id="SMTH1_12030.2"/>
    </source>
</evidence>
<sequence length="736" mass="84308">MVTSELLMDYYYIHSCWIIIRFLNTVKLNHSFSKMMGPGATMCSFQSESCKSNDSELYFGETSGVSNQDLNYQCVDTESMKLYSGLVLTGSTNSSIKNRNNLSQLKMESCDIDGDDYTFSEHFVSSICMLSESSNSYATSSYLHPSEQLSHESSLRFIGKSSTDCSESDKQDSRLEKQKEKLISNDAGKGYQHMDQRSSRRLGQNKGRNFSFTLANDIFNINRSSESIKSALQLSSHLTDDPIQHFHARHYAKLSQYMMFVHNHLPIPIAITVENSRGSTVSAYIFKKNSDTHMRNTLHFLGADSLKFNPNKKSSKPLQKISSNLILHFACQKHCSQCLYPGPLQNKCFSVKTKYYVFWMQLLVLEVQFHHTKPVHITHSSMCLLRNMWNELTNESLHNLSCHGSDLNPLKTYGDSPHNTNNNATSGPEPIHGSPLRQPETLIGKELYTESKIRAWNSLKVKSKKKRKRQSSFFFIATHSYPTTKHLDKLLKELKEIGYFELFQMKKTKMPKAYTEKVQWDCFVCGSSDEVWKDHSAGTVCMTGINGRKKHETSVQGNVFNLDYELNPLNPRLTGTLKIKHIKTIPRALAWITSWQVREFKLEDGFIAWKYFETKHNISWPKLPIFKAGCKKSNQQSSYGDVSSLKTRTKKNWSYLSVDEILHVKGNYQKGTPHLDHLEIETCDHGTWLVKPHLNEYCSDLLKSNTVNSTRDGLISDYLDLWLRGLQIAMVRSSQK</sequence>
<evidence type="ECO:0000256" key="1">
    <source>
        <dbReference type="ARBA" id="ARBA00004184"/>
    </source>
</evidence>
<proteinExistence type="predicted"/>
<dbReference type="GO" id="GO:0010314">
    <property type="term" value="F:phosphatidylinositol-5-phosphate binding"/>
    <property type="evidence" value="ECO:0007669"/>
    <property type="project" value="TreeGrafter"/>
</dbReference>
<dbReference type="PANTHER" id="PTHR21630:SF10">
    <property type="entry name" value="VENTRICULAR ZONE-EXPRESSED PH DOMAIN-CONTAINING PROTEIN HOMOLOG 1"/>
    <property type="match status" value="1"/>
</dbReference>
<organism evidence="4 5">
    <name type="scientific">Schistosoma mattheei</name>
    <dbReference type="NCBI Taxonomy" id="31246"/>
    <lineage>
        <taxon>Eukaryota</taxon>
        <taxon>Metazoa</taxon>
        <taxon>Spiralia</taxon>
        <taxon>Lophotrochozoa</taxon>
        <taxon>Platyhelminthes</taxon>
        <taxon>Trematoda</taxon>
        <taxon>Digenea</taxon>
        <taxon>Strigeidida</taxon>
        <taxon>Schistosomatoidea</taxon>
        <taxon>Schistosomatidae</taxon>
        <taxon>Schistosoma</taxon>
    </lineage>
</organism>
<dbReference type="WBParaSite" id="SMTH1_12030.2">
    <property type="protein sequence ID" value="SMTH1_12030.2"/>
    <property type="gene ID" value="SMTH1_12030"/>
</dbReference>
<dbReference type="GO" id="GO:0012505">
    <property type="term" value="C:endomembrane system"/>
    <property type="evidence" value="ECO:0007669"/>
    <property type="project" value="UniProtKB-SubCell"/>
</dbReference>
<feature type="region of interest" description="Disordered" evidence="3">
    <location>
        <begin position="411"/>
        <end position="437"/>
    </location>
</feature>
<dbReference type="AlphaFoldDB" id="A0AA85AWD0"/>
<dbReference type="PANTHER" id="PTHR21630">
    <property type="entry name" value="VEPH-A/MELTED"/>
    <property type="match status" value="1"/>
</dbReference>
<evidence type="ECO:0000256" key="2">
    <source>
        <dbReference type="ARBA" id="ARBA00023136"/>
    </source>
</evidence>
<accession>A0AA85AWD0</accession>
<dbReference type="Proteomes" id="UP000050791">
    <property type="component" value="Unassembled WGS sequence"/>
</dbReference>
<feature type="compositionally biased region" description="Polar residues" evidence="3">
    <location>
        <begin position="417"/>
        <end position="426"/>
    </location>
</feature>
<dbReference type="GO" id="GO:0009966">
    <property type="term" value="P:regulation of signal transduction"/>
    <property type="evidence" value="ECO:0007669"/>
    <property type="project" value="TreeGrafter"/>
</dbReference>
<reference evidence="5" key="1">
    <citation type="submission" date="2023-11" db="UniProtKB">
        <authorList>
            <consortium name="WormBaseParasite"/>
        </authorList>
    </citation>
    <scope>IDENTIFICATION</scope>
</reference>
<keyword evidence="2" id="KW-0472">Membrane</keyword>